<comment type="caution">
    <text evidence="1">The sequence shown here is derived from an EMBL/GenBank/DDBJ whole genome shotgun (WGS) entry which is preliminary data.</text>
</comment>
<proteinExistence type="predicted"/>
<evidence type="ECO:0000313" key="2">
    <source>
        <dbReference type="Proteomes" id="UP000004535"/>
    </source>
</evidence>
<reference evidence="1 2" key="1">
    <citation type="journal article" date="2012" name="J. Bacteriol.">
        <title>Draft Genome Sequence Determination for Cystic Fibrosis and Chronic Granulomatous Disease Burkholderia multivorans Isolates.</title>
        <authorList>
            <person name="Varga J.J."/>
            <person name="Losada L."/>
            <person name="Zelazny A.M."/>
            <person name="Brinkac L."/>
            <person name="Harkins D."/>
            <person name="Radune D."/>
            <person name="Hostetler J."/>
            <person name="Sampaio E.P."/>
            <person name="Ronning C.M."/>
            <person name="Nierman W.C."/>
            <person name="Greenberg D.E."/>
            <person name="Holland S.M."/>
            <person name="Goldberg J.B."/>
        </authorList>
    </citation>
    <scope>NUCLEOTIDE SEQUENCE [LARGE SCALE GENOMIC DNA]</scope>
    <source>
        <strain evidence="1 2">CGD2</strain>
    </source>
</reference>
<accession>B9BHB0</accession>
<name>B9BHB0_9BURK</name>
<dbReference type="EMBL" id="ACFC01000001">
    <property type="protein sequence ID" value="EEE09131.1"/>
    <property type="molecule type" value="Genomic_DNA"/>
</dbReference>
<dbReference type="Proteomes" id="UP000004535">
    <property type="component" value="Unassembled WGS sequence"/>
</dbReference>
<sequence>MDTYTLNRNRSAYAYRLSPTAFRQRMSSCYRRDRQYDRLALPAL</sequence>
<protein>
    <submittedName>
        <fullName evidence="1">Uncharacterized protein</fullName>
    </submittedName>
</protein>
<organism evidence="1 2">
    <name type="scientific">Burkholderia multivorans CGD2</name>
    <dbReference type="NCBI Taxonomy" id="513052"/>
    <lineage>
        <taxon>Bacteria</taxon>
        <taxon>Pseudomonadati</taxon>
        <taxon>Pseudomonadota</taxon>
        <taxon>Betaproteobacteria</taxon>
        <taxon>Burkholderiales</taxon>
        <taxon>Burkholderiaceae</taxon>
        <taxon>Burkholderia</taxon>
        <taxon>Burkholderia cepacia complex</taxon>
    </lineage>
</organism>
<gene>
    <name evidence="1" type="ORF">BURMUCGD2_4503</name>
</gene>
<dbReference type="AlphaFoldDB" id="B9BHB0"/>
<evidence type="ECO:0000313" key="1">
    <source>
        <dbReference type="EMBL" id="EEE09131.1"/>
    </source>
</evidence>